<keyword evidence="4" id="KW-0479">Metal-binding</keyword>
<evidence type="ECO:0000313" key="8">
    <source>
        <dbReference type="EMBL" id="QDQ09739.1"/>
    </source>
</evidence>
<dbReference type="EC" id="3.5.4.4" evidence="3"/>
<reference evidence="8 9" key="1">
    <citation type="journal article" date="2019" name="J. Ind. Microbiol. Biotechnol.">
        <title>The complete genomic sequence of Streptomyces spectabilis NRRL-2792 and identification of secondary metabolite biosynthetic gene clusters.</title>
        <authorList>
            <person name="Sinha A."/>
            <person name="Phillips-Salemka S."/>
            <person name="Niraula T.A."/>
            <person name="Short K.A."/>
            <person name="Niraula N.P."/>
        </authorList>
    </citation>
    <scope>NUCLEOTIDE SEQUENCE [LARGE SCALE GENOMIC DNA]</scope>
    <source>
        <strain evidence="8 9">NRRL 2792</strain>
    </source>
</reference>
<proteinExistence type="inferred from homology"/>
<evidence type="ECO:0000313" key="9">
    <source>
        <dbReference type="Proteomes" id="UP000316806"/>
    </source>
</evidence>
<dbReference type="AlphaFoldDB" id="A0A516R263"/>
<dbReference type="InterPro" id="IPR006330">
    <property type="entry name" value="Ado/ade_deaminase"/>
</dbReference>
<evidence type="ECO:0000259" key="7">
    <source>
        <dbReference type="Pfam" id="PF00962"/>
    </source>
</evidence>
<protein>
    <recommendedName>
        <fullName evidence="3">adenosine deaminase</fullName>
        <ecNumber evidence="3">3.5.4.4</ecNumber>
    </recommendedName>
</protein>
<dbReference type="SUPFAM" id="SSF51556">
    <property type="entry name" value="Metallo-dependent hydrolases"/>
    <property type="match status" value="1"/>
</dbReference>
<gene>
    <name evidence="8" type="primary">add</name>
    <name evidence="8" type="ORF">FH965_03505</name>
</gene>
<dbReference type="GO" id="GO:0004000">
    <property type="term" value="F:adenosine deaminase activity"/>
    <property type="evidence" value="ECO:0007669"/>
    <property type="project" value="UniProtKB-ARBA"/>
</dbReference>
<dbReference type="GO" id="GO:0005829">
    <property type="term" value="C:cytosol"/>
    <property type="evidence" value="ECO:0007669"/>
    <property type="project" value="TreeGrafter"/>
</dbReference>
<accession>A0A516R263</accession>
<dbReference type="GO" id="GO:0006154">
    <property type="term" value="P:adenosine catabolic process"/>
    <property type="evidence" value="ECO:0007669"/>
    <property type="project" value="TreeGrafter"/>
</dbReference>
<keyword evidence="6" id="KW-0862">Zinc</keyword>
<keyword evidence="5 8" id="KW-0378">Hydrolase</keyword>
<evidence type="ECO:0000256" key="6">
    <source>
        <dbReference type="ARBA" id="ARBA00022833"/>
    </source>
</evidence>
<comment type="cofactor">
    <cofactor evidence="1">
        <name>Zn(2+)</name>
        <dbReference type="ChEBI" id="CHEBI:29105"/>
    </cofactor>
</comment>
<dbReference type="Proteomes" id="UP000316806">
    <property type="component" value="Chromosome"/>
</dbReference>
<name>A0A516R263_STRST</name>
<dbReference type="GO" id="GO:0043103">
    <property type="term" value="P:hypoxanthine salvage"/>
    <property type="evidence" value="ECO:0007669"/>
    <property type="project" value="TreeGrafter"/>
</dbReference>
<dbReference type="NCBIfam" id="TIGR01430">
    <property type="entry name" value="aden_deam"/>
    <property type="match status" value="1"/>
</dbReference>
<dbReference type="Gene3D" id="3.20.20.140">
    <property type="entry name" value="Metal-dependent hydrolases"/>
    <property type="match status" value="1"/>
</dbReference>
<dbReference type="EMBL" id="CP040916">
    <property type="protein sequence ID" value="QDQ09739.1"/>
    <property type="molecule type" value="Genomic_DNA"/>
</dbReference>
<organism evidence="8 9">
    <name type="scientific">Streptomyces spectabilis</name>
    <dbReference type="NCBI Taxonomy" id="68270"/>
    <lineage>
        <taxon>Bacteria</taxon>
        <taxon>Bacillati</taxon>
        <taxon>Actinomycetota</taxon>
        <taxon>Actinomycetes</taxon>
        <taxon>Kitasatosporales</taxon>
        <taxon>Streptomycetaceae</taxon>
        <taxon>Streptomyces</taxon>
    </lineage>
</organism>
<evidence type="ECO:0000256" key="1">
    <source>
        <dbReference type="ARBA" id="ARBA00001947"/>
    </source>
</evidence>
<dbReference type="InterPro" id="IPR001365">
    <property type="entry name" value="A_deaminase_dom"/>
</dbReference>
<dbReference type="PANTHER" id="PTHR11409">
    <property type="entry name" value="ADENOSINE DEAMINASE"/>
    <property type="match status" value="1"/>
</dbReference>
<dbReference type="PANTHER" id="PTHR11409:SF43">
    <property type="entry name" value="ADENOSINE DEAMINASE"/>
    <property type="match status" value="1"/>
</dbReference>
<evidence type="ECO:0000256" key="2">
    <source>
        <dbReference type="ARBA" id="ARBA00006676"/>
    </source>
</evidence>
<dbReference type="GO" id="GO:0046872">
    <property type="term" value="F:metal ion binding"/>
    <property type="evidence" value="ECO:0007669"/>
    <property type="project" value="UniProtKB-KW"/>
</dbReference>
<sequence>MPPETPPAPRHELHCHLDGSVRPGTVAELARAQGVPLDGPVREVVTAPARCGSLSRFLTYIDVPLSVLQTPEALRRAARELVEDWRADHVVHGEVRFAPQLHGSRGMTLDDAVRAVAEGLAEGRAATGVRTGLLLCCLRHQSPDESLAVAEAAVRHRGEVAGLDLAGDERLHRARAHREAFDLAHGAGLPCTVHAGEAAGAESVWEAIDVLGARRIGHGVRCVGDSALLDRLRRDRLALEMCPTSNVQTGAVPGLAGHPATRLLAAGLAVTISTDTRTTSDTTLTAEFAALRRAAGWTAGQERLAQQHARDAAFAAPG</sequence>
<evidence type="ECO:0000256" key="5">
    <source>
        <dbReference type="ARBA" id="ARBA00022801"/>
    </source>
</evidence>
<evidence type="ECO:0000256" key="4">
    <source>
        <dbReference type="ARBA" id="ARBA00022723"/>
    </source>
</evidence>
<evidence type="ECO:0000256" key="3">
    <source>
        <dbReference type="ARBA" id="ARBA00012784"/>
    </source>
</evidence>
<feature type="domain" description="Adenosine deaminase" evidence="7">
    <location>
        <begin position="9"/>
        <end position="314"/>
    </location>
</feature>
<comment type="similarity">
    <text evidence="2">Belongs to the metallo-dependent hydrolases superfamily. Adenosine and AMP deaminases family.</text>
</comment>
<dbReference type="InterPro" id="IPR032466">
    <property type="entry name" value="Metal_Hydrolase"/>
</dbReference>
<dbReference type="RefSeq" id="WP_144001315.1">
    <property type="nucleotide sequence ID" value="NZ_CP040916.1"/>
</dbReference>
<dbReference type="GO" id="GO:0046103">
    <property type="term" value="P:inosine biosynthetic process"/>
    <property type="evidence" value="ECO:0007669"/>
    <property type="project" value="TreeGrafter"/>
</dbReference>
<dbReference type="Pfam" id="PF00962">
    <property type="entry name" value="A_deaminase"/>
    <property type="match status" value="1"/>
</dbReference>